<keyword evidence="1" id="KW-0472">Membrane</keyword>
<name>A0A2K8KCW0_9RHOB</name>
<feature type="transmembrane region" description="Helical" evidence="1">
    <location>
        <begin position="279"/>
        <end position="298"/>
    </location>
</feature>
<dbReference type="Proteomes" id="UP000228948">
    <property type="component" value="Chromosome"/>
</dbReference>
<dbReference type="InterPro" id="IPR010266">
    <property type="entry name" value="NnrS"/>
</dbReference>
<organism evidence="2 3">
    <name type="scientific">Roseinatronobacter bogoriensis subsp. barguzinensis</name>
    <dbReference type="NCBI Taxonomy" id="441209"/>
    <lineage>
        <taxon>Bacteria</taxon>
        <taxon>Pseudomonadati</taxon>
        <taxon>Pseudomonadota</taxon>
        <taxon>Alphaproteobacteria</taxon>
        <taxon>Rhodobacterales</taxon>
        <taxon>Paracoccaceae</taxon>
        <taxon>Roseinatronobacter</taxon>
    </lineage>
</organism>
<gene>
    <name evidence="2" type="ORF">BG454_07800</name>
</gene>
<evidence type="ECO:0000313" key="3">
    <source>
        <dbReference type="Proteomes" id="UP000228948"/>
    </source>
</evidence>
<feature type="transmembrane region" description="Helical" evidence="1">
    <location>
        <begin position="7"/>
        <end position="26"/>
    </location>
</feature>
<sequence length="383" mass="40979">MLGKAEAYRVFFGLAAAWAALSVPIWHWRALPQVTLEWHVSELVLGFVAALIAGYTLTACSAWSGRGPSRGGVIVALAMLWLGARAAMMVPHPQAEIIARALNAVIFATIAVLVCREWLYGLQHGRRAVVPPLVIGVCLVLGTGALVLQNLQPQFLLVPVWLVMAVGSRMLIAFLNAAAHRLGEQESRPNWPFIHAALVLLGVAFVVWDSAPPSFVAALLMSVALCLTGFITTLGLTPVRHDALLLMMTLALCCIPAGLFIYAGATLGWPTRGPGTSGALHFIAIGGLSCMGIAVMARASALRHPGYLKARRGAVIGFYCVFLAAILRMSDALSLAATSWSIGWGLVLVAHLQACRQPVPHPVFSANILTNSKLMRSHYTRDM</sequence>
<keyword evidence="3" id="KW-1185">Reference proteome</keyword>
<feature type="transmembrane region" description="Helical" evidence="1">
    <location>
        <begin position="191"/>
        <end position="208"/>
    </location>
</feature>
<keyword evidence="1" id="KW-1133">Transmembrane helix</keyword>
<feature type="transmembrane region" description="Helical" evidence="1">
    <location>
        <begin position="310"/>
        <end position="327"/>
    </location>
</feature>
<dbReference type="Pfam" id="PF05940">
    <property type="entry name" value="NnrS"/>
    <property type="match status" value="1"/>
</dbReference>
<feature type="transmembrane region" description="Helical" evidence="1">
    <location>
        <begin position="214"/>
        <end position="236"/>
    </location>
</feature>
<dbReference type="KEGG" id="rbg:BG454_07800"/>
<dbReference type="AlphaFoldDB" id="A0A2K8KCW0"/>
<reference evidence="2 3" key="1">
    <citation type="submission" date="2017-11" db="EMBL/GenBank/DDBJ databases">
        <title>Revised Sequence and Annotation of the Rhodobaca barguzinensis strain alga05 Genome.</title>
        <authorList>
            <person name="Kopejtka K."/>
            <person name="Tomasch J.M."/>
            <person name="Bunk B."/>
            <person name="Koblizek M."/>
        </authorList>
    </citation>
    <scope>NUCLEOTIDE SEQUENCE [LARGE SCALE GENOMIC DNA]</scope>
    <source>
        <strain evidence="3">alga05</strain>
    </source>
</reference>
<feature type="transmembrane region" description="Helical" evidence="1">
    <location>
        <begin position="97"/>
        <end position="116"/>
    </location>
</feature>
<proteinExistence type="predicted"/>
<accession>A0A2K8KCW0</accession>
<feature type="transmembrane region" description="Helical" evidence="1">
    <location>
        <begin position="160"/>
        <end position="179"/>
    </location>
</feature>
<feature type="transmembrane region" description="Helical" evidence="1">
    <location>
        <begin position="72"/>
        <end position="91"/>
    </location>
</feature>
<evidence type="ECO:0000313" key="2">
    <source>
        <dbReference type="EMBL" id="ATX65743.1"/>
    </source>
</evidence>
<dbReference type="EMBL" id="CP024899">
    <property type="protein sequence ID" value="ATX65743.1"/>
    <property type="molecule type" value="Genomic_DNA"/>
</dbReference>
<keyword evidence="1" id="KW-0812">Transmembrane</keyword>
<evidence type="ECO:0000256" key="1">
    <source>
        <dbReference type="SAM" id="Phobius"/>
    </source>
</evidence>
<dbReference type="OrthoDB" id="5146486at2"/>
<dbReference type="STRING" id="441209.GCA_001870665_01337"/>
<protein>
    <submittedName>
        <fullName evidence="2">NnrS family protein</fullName>
    </submittedName>
</protein>
<feature type="transmembrane region" description="Helical" evidence="1">
    <location>
        <begin position="38"/>
        <end position="60"/>
    </location>
</feature>
<feature type="transmembrane region" description="Helical" evidence="1">
    <location>
        <begin position="128"/>
        <end position="148"/>
    </location>
</feature>
<feature type="transmembrane region" description="Helical" evidence="1">
    <location>
        <begin position="243"/>
        <end position="267"/>
    </location>
</feature>